<keyword evidence="1" id="KW-0812">Transmembrane</keyword>
<reference evidence="2" key="1">
    <citation type="submission" date="2015-11" db="EMBL/GenBank/DDBJ databases">
        <title>De novo transcriptome assembly of four potential Pierce s Disease insect vectors from Arizona vineyards.</title>
        <authorList>
            <person name="Tassone E.E."/>
        </authorList>
    </citation>
    <scope>NUCLEOTIDE SEQUENCE</scope>
</reference>
<sequence length="146" mass="16497">RLSIRDSDNRLLDVPRQPLQVFRQPKYQQSGLPAVFLASACLCVSALVLLYVAVVTIITKHSQQKKETRINQRVAAQSSPRYLSLPFPYNLDGSGQRMDKLPLRNGEELDSGIYDSDGARRNLGKERQTVMRPQMCRTAQNTFTST</sequence>
<proteinExistence type="predicted"/>
<accession>A0A1B6JSS5</accession>
<evidence type="ECO:0000313" key="2">
    <source>
        <dbReference type="EMBL" id="JAT02240.1"/>
    </source>
</evidence>
<name>A0A1B6JSS5_9HEMI</name>
<feature type="non-terminal residue" evidence="2">
    <location>
        <position position="1"/>
    </location>
</feature>
<dbReference type="EMBL" id="GECU01005467">
    <property type="protein sequence ID" value="JAT02240.1"/>
    <property type="molecule type" value="Transcribed_RNA"/>
</dbReference>
<keyword evidence="1" id="KW-1133">Transmembrane helix</keyword>
<feature type="transmembrane region" description="Helical" evidence="1">
    <location>
        <begin position="34"/>
        <end position="59"/>
    </location>
</feature>
<dbReference type="AlphaFoldDB" id="A0A1B6JSS5"/>
<organism evidence="2">
    <name type="scientific">Homalodisca liturata</name>
    <dbReference type="NCBI Taxonomy" id="320908"/>
    <lineage>
        <taxon>Eukaryota</taxon>
        <taxon>Metazoa</taxon>
        <taxon>Ecdysozoa</taxon>
        <taxon>Arthropoda</taxon>
        <taxon>Hexapoda</taxon>
        <taxon>Insecta</taxon>
        <taxon>Pterygota</taxon>
        <taxon>Neoptera</taxon>
        <taxon>Paraneoptera</taxon>
        <taxon>Hemiptera</taxon>
        <taxon>Auchenorrhyncha</taxon>
        <taxon>Membracoidea</taxon>
        <taxon>Cicadellidae</taxon>
        <taxon>Cicadellinae</taxon>
        <taxon>Proconiini</taxon>
        <taxon>Homalodisca</taxon>
    </lineage>
</organism>
<keyword evidence="1" id="KW-0472">Membrane</keyword>
<evidence type="ECO:0000256" key="1">
    <source>
        <dbReference type="SAM" id="Phobius"/>
    </source>
</evidence>
<gene>
    <name evidence="2" type="ORF">g.58211</name>
</gene>
<protein>
    <submittedName>
        <fullName evidence="2">Uncharacterized protein</fullName>
    </submittedName>
</protein>